<proteinExistence type="predicted"/>
<keyword evidence="2" id="KW-1185">Reference proteome</keyword>
<gene>
    <name evidence="1" type="ORF">HK100_012847</name>
</gene>
<evidence type="ECO:0000313" key="2">
    <source>
        <dbReference type="Proteomes" id="UP001211907"/>
    </source>
</evidence>
<comment type="caution">
    <text evidence="1">The sequence shown here is derived from an EMBL/GenBank/DDBJ whole genome shotgun (WGS) entry which is preliminary data.</text>
</comment>
<dbReference type="AlphaFoldDB" id="A0AAD5T1Q9"/>
<reference evidence="1" key="1">
    <citation type="submission" date="2020-05" db="EMBL/GenBank/DDBJ databases">
        <title>Phylogenomic resolution of chytrid fungi.</title>
        <authorList>
            <person name="Stajich J.E."/>
            <person name="Amses K."/>
            <person name="Simmons R."/>
            <person name="Seto K."/>
            <person name="Myers J."/>
            <person name="Bonds A."/>
            <person name="Quandt C.A."/>
            <person name="Barry K."/>
            <person name="Liu P."/>
            <person name="Grigoriev I."/>
            <person name="Longcore J.E."/>
            <person name="James T.Y."/>
        </authorList>
    </citation>
    <scope>NUCLEOTIDE SEQUENCE</scope>
    <source>
        <strain evidence="1">JEL0513</strain>
    </source>
</reference>
<accession>A0AAD5T1Q9</accession>
<dbReference type="Proteomes" id="UP001211907">
    <property type="component" value="Unassembled WGS sequence"/>
</dbReference>
<protein>
    <submittedName>
        <fullName evidence="1">Uncharacterized protein</fullName>
    </submittedName>
</protein>
<sequence length="112" mass="12298">MNKIVDASEGVFVFAALACKEIVKVFVQKDLTPDHEEVDGLIGRLVQDGGGLDGIYQPLFQRIYDGATELETGMFCAVMEIVVTAKVALHPDLIAFVLKVKHQNIEAVIRKV</sequence>
<dbReference type="EMBL" id="JADGJH010000975">
    <property type="protein sequence ID" value="KAJ3120323.1"/>
    <property type="molecule type" value="Genomic_DNA"/>
</dbReference>
<organism evidence="1 2">
    <name type="scientific">Physocladia obscura</name>
    <dbReference type="NCBI Taxonomy" id="109957"/>
    <lineage>
        <taxon>Eukaryota</taxon>
        <taxon>Fungi</taxon>
        <taxon>Fungi incertae sedis</taxon>
        <taxon>Chytridiomycota</taxon>
        <taxon>Chytridiomycota incertae sedis</taxon>
        <taxon>Chytridiomycetes</taxon>
        <taxon>Chytridiales</taxon>
        <taxon>Chytriomycetaceae</taxon>
        <taxon>Physocladia</taxon>
    </lineage>
</organism>
<evidence type="ECO:0000313" key="1">
    <source>
        <dbReference type="EMBL" id="KAJ3120323.1"/>
    </source>
</evidence>
<name>A0AAD5T1Q9_9FUNG</name>